<keyword evidence="5" id="KW-0399">Innate immunity</keyword>
<evidence type="ECO:0000256" key="5">
    <source>
        <dbReference type="ARBA" id="ARBA00022588"/>
    </source>
</evidence>
<accession>A0AAV6UDY1</accession>
<organism evidence="11 12">
    <name type="scientific">Oedothorax gibbosus</name>
    <dbReference type="NCBI Taxonomy" id="931172"/>
    <lineage>
        <taxon>Eukaryota</taxon>
        <taxon>Metazoa</taxon>
        <taxon>Ecdysozoa</taxon>
        <taxon>Arthropoda</taxon>
        <taxon>Chelicerata</taxon>
        <taxon>Arachnida</taxon>
        <taxon>Araneae</taxon>
        <taxon>Araneomorphae</taxon>
        <taxon>Entelegynae</taxon>
        <taxon>Araneoidea</taxon>
        <taxon>Linyphiidae</taxon>
        <taxon>Erigoninae</taxon>
        <taxon>Oedothorax</taxon>
    </lineage>
</organism>
<dbReference type="Proteomes" id="UP000827092">
    <property type="component" value="Unassembled WGS sequence"/>
</dbReference>
<evidence type="ECO:0000256" key="3">
    <source>
        <dbReference type="ARBA" id="ARBA00022525"/>
    </source>
</evidence>
<evidence type="ECO:0000256" key="9">
    <source>
        <dbReference type="SAM" id="Phobius"/>
    </source>
</evidence>
<dbReference type="GO" id="GO:0042742">
    <property type="term" value="P:defense response to bacterium"/>
    <property type="evidence" value="ECO:0007669"/>
    <property type="project" value="UniProtKB-KW"/>
</dbReference>
<dbReference type="CDD" id="cd08544">
    <property type="entry name" value="Reeler"/>
    <property type="match status" value="1"/>
</dbReference>
<dbReference type="InterPro" id="IPR051237">
    <property type="entry name" value="Ferric-chelate_Red/DefProt"/>
</dbReference>
<keyword evidence="3" id="KW-0964">Secreted</keyword>
<proteinExistence type="inferred from homology"/>
<evidence type="ECO:0000256" key="2">
    <source>
        <dbReference type="ARBA" id="ARBA00008501"/>
    </source>
</evidence>
<keyword evidence="9" id="KW-0472">Membrane</keyword>
<reference evidence="11 12" key="1">
    <citation type="journal article" date="2022" name="Nat. Ecol. Evol.">
        <title>A masculinizing supergene underlies an exaggerated male reproductive morph in a spider.</title>
        <authorList>
            <person name="Hendrickx F."/>
            <person name="De Corte Z."/>
            <person name="Sonet G."/>
            <person name="Van Belleghem S.M."/>
            <person name="Kostlbacher S."/>
            <person name="Vangestel C."/>
        </authorList>
    </citation>
    <scope>NUCLEOTIDE SEQUENCE [LARGE SCALE GENOMIC DNA]</scope>
    <source>
        <strain evidence="11">W744_W776</strain>
    </source>
</reference>
<dbReference type="Gene3D" id="2.60.40.4060">
    <property type="entry name" value="Reeler domain"/>
    <property type="match status" value="1"/>
</dbReference>
<keyword evidence="7" id="KW-0391">Immunity</keyword>
<feature type="transmembrane region" description="Helical" evidence="9">
    <location>
        <begin position="41"/>
        <end position="60"/>
    </location>
</feature>
<sequence length="200" mass="21841">MNSVKRVLRLRSHKSKTSHLLRYSPRHCNFPNNQLLERRKMYSLVFIAAVLGVVASYPSGAPEETCSMFTAGHTGHTASNKPHNFHLSVSPATVAPGTSVTVTLQGVGADKFKGFFIQGQDSRRNPIGKFQGKSVAKTIDCSGPGSANSATHTSANDKTKVTLTWTAPSNFHGTVKFRAVVVQTYEKFWNNIYSNQLTVA</sequence>
<evidence type="ECO:0000259" key="10">
    <source>
        <dbReference type="PROSITE" id="PS51019"/>
    </source>
</evidence>
<comment type="similarity">
    <text evidence="2">Belongs to the insect defense protein family.</text>
</comment>
<dbReference type="PANTHER" id="PTHR45828">
    <property type="entry name" value="CYTOCHROME B561/FERRIC REDUCTASE TRANSMEMBRANE"/>
    <property type="match status" value="1"/>
</dbReference>
<dbReference type="InterPro" id="IPR002861">
    <property type="entry name" value="Reeler_dom"/>
</dbReference>
<evidence type="ECO:0000313" key="11">
    <source>
        <dbReference type="EMBL" id="KAG8182063.1"/>
    </source>
</evidence>
<keyword evidence="9" id="KW-0812">Transmembrane</keyword>
<evidence type="ECO:0000256" key="4">
    <source>
        <dbReference type="ARBA" id="ARBA00022529"/>
    </source>
</evidence>
<evidence type="ECO:0000256" key="8">
    <source>
        <dbReference type="ARBA" id="ARBA00023022"/>
    </source>
</evidence>
<dbReference type="GO" id="GO:0045087">
    <property type="term" value="P:innate immune response"/>
    <property type="evidence" value="ECO:0007669"/>
    <property type="project" value="UniProtKB-KW"/>
</dbReference>
<protein>
    <recommendedName>
        <fullName evidence="10">Reelin domain-containing protein</fullName>
    </recommendedName>
</protein>
<dbReference type="Pfam" id="PF02014">
    <property type="entry name" value="Reeler"/>
    <property type="match status" value="1"/>
</dbReference>
<name>A0AAV6UDY1_9ARAC</name>
<keyword evidence="4" id="KW-0929">Antimicrobial</keyword>
<evidence type="ECO:0000256" key="6">
    <source>
        <dbReference type="ARBA" id="ARBA00022729"/>
    </source>
</evidence>
<dbReference type="InterPro" id="IPR042307">
    <property type="entry name" value="Reeler_sf"/>
</dbReference>
<comment type="subcellular location">
    <subcellularLocation>
        <location evidence="1">Secreted</location>
    </subcellularLocation>
</comment>
<dbReference type="PROSITE" id="PS51019">
    <property type="entry name" value="REELIN"/>
    <property type="match status" value="1"/>
</dbReference>
<dbReference type="AlphaFoldDB" id="A0AAV6UDY1"/>
<evidence type="ECO:0000313" key="12">
    <source>
        <dbReference type="Proteomes" id="UP000827092"/>
    </source>
</evidence>
<evidence type="ECO:0000256" key="7">
    <source>
        <dbReference type="ARBA" id="ARBA00022859"/>
    </source>
</evidence>
<gene>
    <name evidence="11" type="ORF">JTE90_013993</name>
</gene>
<evidence type="ECO:0000256" key="1">
    <source>
        <dbReference type="ARBA" id="ARBA00004613"/>
    </source>
</evidence>
<keyword evidence="8" id="KW-0044">Antibiotic</keyword>
<keyword evidence="6" id="KW-0732">Signal</keyword>
<feature type="domain" description="Reelin" evidence="10">
    <location>
        <begin position="51"/>
        <end position="200"/>
    </location>
</feature>
<dbReference type="GO" id="GO:0016020">
    <property type="term" value="C:membrane"/>
    <property type="evidence" value="ECO:0007669"/>
    <property type="project" value="TreeGrafter"/>
</dbReference>
<dbReference type="GO" id="GO:0005576">
    <property type="term" value="C:extracellular region"/>
    <property type="evidence" value="ECO:0007669"/>
    <property type="project" value="UniProtKB-SubCell"/>
</dbReference>
<comment type="caution">
    <text evidence="11">The sequence shown here is derived from an EMBL/GenBank/DDBJ whole genome shotgun (WGS) entry which is preliminary data.</text>
</comment>
<dbReference type="PANTHER" id="PTHR45828:SF9">
    <property type="entry name" value="CELL WALL INTEGRITY AND STRESS RESPONSE COMPONENT 4-LIKE-RELATED"/>
    <property type="match status" value="1"/>
</dbReference>
<keyword evidence="9" id="KW-1133">Transmembrane helix</keyword>
<keyword evidence="12" id="KW-1185">Reference proteome</keyword>
<dbReference type="EMBL" id="JAFNEN010000483">
    <property type="protein sequence ID" value="KAG8182063.1"/>
    <property type="molecule type" value="Genomic_DNA"/>
</dbReference>